<gene>
    <name evidence="1" type="ORF">A6769_35260</name>
</gene>
<reference evidence="1 2" key="1">
    <citation type="submission" date="2016-04" db="EMBL/GenBank/DDBJ databases">
        <authorList>
            <person name="Evans L.H."/>
            <person name="Alamgir A."/>
            <person name="Owens N."/>
            <person name="Weber N.D."/>
            <person name="Virtaneva K."/>
            <person name="Barbian K."/>
            <person name="Babar A."/>
            <person name="Rosenke K."/>
        </authorList>
    </citation>
    <scope>NUCLEOTIDE SEQUENCE [LARGE SCALE GENOMIC DNA]</scope>
    <source>
        <strain evidence="1">NIES-2108</strain>
    </source>
</reference>
<evidence type="ECO:0008006" key="3">
    <source>
        <dbReference type="Google" id="ProtNLM"/>
    </source>
</evidence>
<accession>A0A367R1N9</accession>
<protein>
    <recommendedName>
        <fullName evidence="3">DNA-damage-inducible protein D</fullName>
    </recommendedName>
</protein>
<dbReference type="Proteomes" id="UP000252085">
    <property type="component" value="Unassembled WGS sequence"/>
</dbReference>
<dbReference type="AlphaFoldDB" id="A0A367R1N9"/>
<comment type="caution">
    <text evidence="1">The sequence shown here is derived from an EMBL/GenBank/DDBJ whole genome shotgun (WGS) entry which is preliminary data.</text>
</comment>
<evidence type="ECO:0000313" key="1">
    <source>
        <dbReference type="EMBL" id="RCJ29513.1"/>
    </source>
</evidence>
<evidence type="ECO:0000313" key="2">
    <source>
        <dbReference type="Proteomes" id="UP000252085"/>
    </source>
</evidence>
<proteinExistence type="predicted"/>
<sequence length="253" mass="27786">MSQIEIAEIIEQIKQEIQIDANGQGKASIRAAARLANVNDAGLLRSLKTAADISRSKLAERLIYKGFEGAEIKSWSESGIPDVAVATILHYYGYEAGKRCTAQAKLACEAFESIGVRAWIQDLLGWTKPANPSETGMTQIQLLAAIAQQMAQQEQYLLEQQQQQTQILARLKAVEVEQDRVNTPCGHKYSVVGFANLQGLEISVKEAGTKGRKASALCRKQGIEIERIHDPRFGKVGLYPESVLIEVFSTGQN</sequence>
<name>A0A367R1N9_NOSPU</name>
<organism evidence="1 2">
    <name type="scientific">Nostoc punctiforme NIES-2108</name>
    <dbReference type="NCBI Taxonomy" id="1356359"/>
    <lineage>
        <taxon>Bacteria</taxon>
        <taxon>Bacillati</taxon>
        <taxon>Cyanobacteriota</taxon>
        <taxon>Cyanophyceae</taxon>
        <taxon>Nostocales</taxon>
        <taxon>Nostocaceae</taxon>
        <taxon>Nostoc</taxon>
    </lineage>
</organism>
<dbReference type="EMBL" id="LXQE01000196">
    <property type="protein sequence ID" value="RCJ29513.1"/>
    <property type="molecule type" value="Genomic_DNA"/>
</dbReference>